<evidence type="ECO:0000256" key="1">
    <source>
        <dbReference type="SAM" id="MobiDB-lite"/>
    </source>
</evidence>
<proteinExistence type="predicted"/>
<feature type="compositionally biased region" description="Low complexity" evidence="1">
    <location>
        <begin position="12"/>
        <end position="23"/>
    </location>
</feature>
<organism evidence="2 3">
    <name type="scientific">Vespula pensylvanica</name>
    <name type="common">Western yellow jacket</name>
    <name type="synonym">Wasp</name>
    <dbReference type="NCBI Taxonomy" id="30213"/>
    <lineage>
        <taxon>Eukaryota</taxon>
        <taxon>Metazoa</taxon>
        <taxon>Ecdysozoa</taxon>
        <taxon>Arthropoda</taxon>
        <taxon>Hexapoda</taxon>
        <taxon>Insecta</taxon>
        <taxon>Pterygota</taxon>
        <taxon>Neoptera</taxon>
        <taxon>Endopterygota</taxon>
        <taxon>Hymenoptera</taxon>
        <taxon>Apocrita</taxon>
        <taxon>Aculeata</taxon>
        <taxon>Vespoidea</taxon>
        <taxon>Vespidae</taxon>
        <taxon>Vespinae</taxon>
        <taxon>Vespula</taxon>
    </lineage>
</organism>
<evidence type="ECO:0000313" key="2">
    <source>
        <dbReference type="EMBL" id="KAF7394163.1"/>
    </source>
</evidence>
<comment type="caution">
    <text evidence="2">The sequence shown here is derived from an EMBL/GenBank/DDBJ whole genome shotgun (WGS) entry which is preliminary data.</text>
</comment>
<dbReference type="EMBL" id="JACSDY010000021">
    <property type="protein sequence ID" value="KAF7394163.1"/>
    <property type="molecule type" value="Genomic_DNA"/>
</dbReference>
<gene>
    <name evidence="2" type="ORF">H0235_016758</name>
</gene>
<name>A0A834JSX3_VESPE</name>
<dbReference type="AlphaFoldDB" id="A0A834JSX3"/>
<feature type="region of interest" description="Disordered" evidence="1">
    <location>
        <begin position="60"/>
        <end position="82"/>
    </location>
</feature>
<evidence type="ECO:0000313" key="3">
    <source>
        <dbReference type="Proteomes" id="UP000600918"/>
    </source>
</evidence>
<feature type="region of interest" description="Disordered" evidence="1">
    <location>
        <begin position="1"/>
        <end position="38"/>
    </location>
</feature>
<keyword evidence="3" id="KW-1185">Reference proteome</keyword>
<sequence>MVKSCYFGTAKSPSPSSSPSSSSSEEEKGLRKRGQGRVIKGNYNKVVALRSMALAPDLTTPSLSRKTMERREGLTQFARKTN</sequence>
<dbReference type="Proteomes" id="UP000600918">
    <property type="component" value="Unassembled WGS sequence"/>
</dbReference>
<protein>
    <submittedName>
        <fullName evidence="2">Uncharacterized protein</fullName>
    </submittedName>
</protein>
<accession>A0A834JSX3</accession>
<reference evidence="2" key="1">
    <citation type="journal article" date="2020" name="G3 (Bethesda)">
        <title>High-Quality Assemblies for Three Invasive Social Wasps from the &lt;i&gt;Vespula&lt;/i&gt; Genus.</title>
        <authorList>
            <person name="Harrop T.W.R."/>
            <person name="Guhlin J."/>
            <person name="McLaughlin G.M."/>
            <person name="Permina E."/>
            <person name="Stockwell P."/>
            <person name="Gilligan J."/>
            <person name="Le Lec M.F."/>
            <person name="Gruber M.A.M."/>
            <person name="Quinn O."/>
            <person name="Lovegrove M."/>
            <person name="Duncan E.J."/>
            <person name="Remnant E.J."/>
            <person name="Van Eeckhoven J."/>
            <person name="Graham B."/>
            <person name="Knapp R.A."/>
            <person name="Langford K.W."/>
            <person name="Kronenberg Z."/>
            <person name="Press M.O."/>
            <person name="Eacker S.M."/>
            <person name="Wilson-Rankin E.E."/>
            <person name="Purcell J."/>
            <person name="Lester P.J."/>
            <person name="Dearden P.K."/>
        </authorList>
    </citation>
    <scope>NUCLEOTIDE SEQUENCE</scope>
    <source>
        <strain evidence="2">Volc-1</strain>
    </source>
</reference>